<keyword evidence="3" id="KW-1185">Reference proteome</keyword>
<dbReference type="AlphaFoldDB" id="A0AAD6TBK0"/>
<dbReference type="Proteomes" id="UP001218188">
    <property type="component" value="Unassembled WGS sequence"/>
</dbReference>
<evidence type="ECO:0000256" key="1">
    <source>
        <dbReference type="SAM" id="MobiDB-lite"/>
    </source>
</evidence>
<accession>A0AAD6TBK0</accession>
<name>A0AAD6TBK0_9AGAR</name>
<sequence>MPALAEDFADNPVTANAAARELRLDETTSSSLRQVAEADAGLEQDSTLPIGLGTDSRPTFASFPPEILLRILSNALPPWWLINAEKSYVGPALPSTLDISMRDMRMKLSLVAVCKSWNQVATELLYERVTLRHIHQLALFVRALEMQEGLSALVRHLHVDCFIPCGYSKFFEAETRRILDLCPRLAHVGFSPVFWIPDLRCSLPAMNFPLTWLEFNHHVPHSVVLPALVQLAHSLKTLALSVPPMDAEYPVITFDRLEELRLTFRDRSSSTTAKWRAPNLQRLCLGTAEVLSHSYTQRIQTFAGALTEYGHLIRFLQIFNWDCVGLSDLLDLVGMCPLLDHLVVFDYRYLDPLTAVFDQRIVVDVKLMVEIYPPLEILAHVEGSVFHSESHHGRIHCDSDGWTEWDWYPRWYGGTPDIMLAIMEFSPPNSGNARMLTPGRGSMRPSHPDPFDSDDDDAESVTSNSDGDSWTTVTMDDDYESDSDTDDEGSVAYSSDDGSCITVSEDGEYINDEFYMTEEWELNHEEVLEIFHRTHLHST</sequence>
<dbReference type="EMBL" id="JARJCM010000010">
    <property type="protein sequence ID" value="KAJ7043154.1"/>
    <property type="molecule type" value="Genomic_DNA"/>
</dbReference>
<evidence type="ECO:0008006" key="4">
    <source>
        <dbReference type="Google" id="ProtNLM"/>
    </source>
</evidence>
<reference evidence="2" key="1">
    <citation type="submission" date="2023-03" db="EMBL/GenBank/DDBJ databases">
        <title>Massive genome expansion in bonnet fungi (Mycena s.s.) driven by repeated elements and novel gene families across ecological guilds.</title>
        <authorList>
            <consortium name="Lawrence Berkeley National Laboratory"/>
            <person name="Harder C.B."/>
            <person name="Miyauchi S."/>
            <person name="Viragh M."/>
            <person name="Kuo A."/>
            <person name="Thoen E."/>
            <person name="Andreopoulos B."/>
            <person name="Lu D."/>
            <person name="Skrede I."/>
            <person name="Drula E."/>
            <person name="Henrissat B."/>
            <person name="Morin E."/>
            <person name="Kohler A."/>
            <person name="Barry K."/>
            <person name="LaButti K."/>
            <person name="Morin E."/>
            <person name="Salamov A."/>
            <person name="Lipzen A."/>
            <person name="Mereny Z."/>
            <person name="Hegedus B."/>
            <person name="Baldrian P."/>
            <person name="Stursova M."/>
            <person name="Weitz H."/>
            <person name="Taylor A."/>
            <person name="Grigoriev I.V."/>
            <person name="Nagy L.G."/>
            <person name="Martin F."/>
            <person name="Kauserud H."/>
        </authorList>
    </citation>
    <scope>NUCLEOTIDE SEQUENCE</scope>
    <source>
        <strain evidence="2">CBHHK200</strain>
    </source>
</reference>
<feature type="region of interest" description="Disordered" evidence="1">
    <location>
        <begin position="431"/>
        <end position="500"/>
    </location>
</feature>
<feature type="compositionally biased region" description="Acidic residues" evidence="1">
    <location>
        <begin position="475"/>
        <end position="489"/>
    </location>
</feature>
<gene>
    <name evidence="2" type="ORF">C8F04DRAFT_31462</name>
</gene>
<comment type="caution">
    <text evidence="2">The sequence shown here is derived from an EMBL/GenBank/DDBJ whole genome shotgun (WGS) entry which is preliminary data.</text>
</comment>
<organism evidence="2 3">
    <name type="scientific">Mycena alexandri</name>
    <dbReference type="NCBI Taxonomy" id="1745969"/>
    <lineage>
        <taxon>Eukaryota</taxon>
        <taxon>Fungi</taxon>
        <taxon>Dikarya</taxon>
        <taxon>Basidiomycota</taxon>
        <taxon>Agaricomycotina</taxon>
        <taxon>Agaricomycetes</taxon>
        <taxon>Agaricomycetidae</taxon>
        <taxon>Agaricales</taxon>
        <taxon>Marasmiineae</taxon>
        <taxon>Mycenaceae</taxon>
        <taxon>Mycena</taxon>
    </lineage>
</organism>
<evidence type="ECO:0000313" key="3">
    <source>
        <dbReference type="Proteomes" id="UP001218188"/>
    </source>
</evidence>
<evidence type="ECO:0000313" key="2">
    <source>
        <dbReference type="EMBL" id="KAJ7043154.1"/>
    </source>
</evidence>
<proteinExistence type="predicted"/>
<feature type="compositionally biased region" description="Polar residues" evidence="1">
    <location>
        <begin position="460"/>
        <end position="474"/>
    </location>
</feature>
<protein>
    <recommendedName>
        <fullName evidence="4">F-box domain-containing protein</fullName>
    </recommendedName>
</protein>